<dbReference type="InterPro" id="IPR052521">
    <property type="entry name" value="Cell_div_SPOR-domain"/>
</dbReference>
<feature type="region of interest" description="Disordered" evidence="1">
    <location>
        <begin position="58"/>
        <end position="144"/>
    </location>
</feature>
<keyword evidence="2" id="KW-1133">Transmembrane helix</keyword>
<evidence type="ECO:0000256" key="2">
    <source>
        <dbReference type="SAM" id="Phobius"/>
    </source>
</evidence>
<name>A0ABU1D6R4_9BURK</name>
<dbReference type="PROSITE" id="PS51724">
    <property type="entry name" value="SPOR"/>
    <property type="match status" value="1"/>
</dbReference>
<feature type="domain" description="SPOR" evidence="3">
    <location>
        <begin position="145"/>
        <end position="223"/>
    </location>
</feature>
<keyword evidence="2" id="KW-0812">Transmembrane</keyword>
<keyword evidence="5" id="KW-1185">Reference proteome</keyword>
<evidence type="ECO:0000259" key="3">
    <source>
        <dbReference type="PROSITE" id="PS51724"/>
    </source>
</evidence>
<proteinExistence type="predicted"/>
<evidence type="ECO:0000313" key="4">
    <source>
        <dbReference type="EMBL" id="MDR4126072.1"/>
    </source>
</evidence>
<organism evidence="4 5">
    <name type="scientific">Yanghanlia caeni</name>
    <dbReference type="NCBI Taxonomy" id="3064283"/>
    <lineage>
        <taxon>Bacteria</taxon>
        <taxon>Pseudomonadati</taxon>
        <taxon>Pseudomonadota</taxon>
        <taxon>Betaproteobacteria</taxon>
        <taxon>Burkholderiales</taxon>
        <taxon>Alcaligenaceae</taxon>
        <taxon>Yanghanlia</taxon>
    </lineage>
</organism>
<gene>
    <name evidence="4" type="ORF">Q8947_08770</name>
</gene>
<dbReference type="InterPro" id="IPR007730">
    <property type="entry name" value="SPOR-like_dom"/>
</dbReference>
<reference evidence="4 5" key="1">
    <citation type="submission" date="2023-08" db="EMBL/GenBank/DDBJ databases">
        <title>Alcaligenaceae gen. nov., a novel taxon isolated from the sludge of Yixing Pesticide Factory.</title>
        <authorList>
            <person name="Ruan L."/>
        </authorList>
    </citation>
    <scope>NUCLEOTIDE SEQUENCE [LARGE SCALE GENOMIC DNA]</scope>
    <source>
        <strain evidence="4 5">LG-2</strain>
    </source>
</reference>
<dbReference type="EMBL" id="JAUZQE010000017">
    <property type="protein sequence ID" value="MDR4126072.1"/>
    <property type="molecule type" value="Genomic_DNA"/>
</dbReference>
<dbReference type="Proteomes" id="UP001232156">
    <property type="component" value="Unassembled WGS sequence"/>
</dbReference>
<keyword evidence="2" id="KW-0472">Membrane</keyword>
<dbReference type="Gene3D" id="3.30.70.1070">
    <property type="entry name" value="Sporulation related repeat"/>
    <property type="match status" value="1"/>
</dbReference>
<dbReference type="Pfam" id="PF05036">
    <property type="entry name" value="SPOR"/>
    <property type="match status" value="1"/>
</dbReference>
<accession>A0ABU1D6R4</accession>
<dbReference type="PANTHER" id="PTHR38687">
    <property type="entry name" value="CELL DIVISION PROTEIN DEDD-RELATED"/>
    <property type="match status" value="1"/>
</dbReference>
<protein>
    <submittedName>
        <fullName evidence="4">SPOR domain-containing protein</fullName>
    </submittedName>
</protein>
<evidence type="ECO:0000256" key="1">
    <source>
        <dbReference type="SAM" id="MobiDB-lite"/>
    </source>
</evidence>
<evidence type="ECO:0000313" key="5">
    <source>
        <dbReference type="Proteomes" id="UP001232156"/>
    </source>
</evidence>
<dbReference type="SUPFAM" id="SSF110997">
    <property type="entry name" value="Sporulation related repeat"/>
    <property type="match status" value="1"/>
</dbReference>
<dbReference type="PANTHER" id="PTHR38687:SF1">
    <property type="entry name" value="CELL DIVISION PROTEIN DEDD"/>
    <property type="match status" value="1"/>
</dbReference>
<dbReference type="RefSeq" id="WP_165276837.1">
    <property type="nucleotide sequence ID" value="NZ_JAUZQE010000017.1"/>
</dbReference>
<comment type="caution">
    <text evidence="4">The sequence shown here is derived from an EMBL/GenBank/DDBJ whole genome shotgun (WGS) entry which is preliminary data.</text>
</comment>
<feature type="transmembrane region" description="Helical" evidence="2">
    <location>
        <begin position="12"/>
        <end position="36"/>
    </location>
</feature>
<dbReference type="InterPro" id="IPR036680">
    <property type="entry name" value="SPOR-like_sf"/>
</dbReference>
<sequence length="223" mass="22847">MATRRKPAKTKSITLYGIVVGLILGLAAAVAVALFVTQVPMPFADKASRKPPSVLLPDVRDAPDPNQGLHGRTLGAVPGTGITPPAAPLPGTSAEPAPQDTDNLGNLIASLGQGAPPSVESQVSTPSQVATPAAPPANVPAPSQASAQGTYYLQAGAFRGTNDAEAMKARVIMLGLPAQVQAAQVNGTTLHRVRVGPFKGLDEMNTARSRLGAEKIETSVVRQ</sequence>